<protein>
    <submittedName>
        <fullName evidence="9">Uncharacterized protein LOC113791298 isoform X2</fullName>
    </submittedName>
</protein>
<evidence type="ECO:0000259" key="7">
    <source>
        <dbReference type="Pfam" id="PF10277"/>
    </source>
</evidence>
<keyword evidence="4 6" id="KW-1133">Transmembrane helix</keyword>
<evidence type="ECO:0000256" key="3">
    <source>
        <dbReference type="ARBA" id="ARBA00022692"/>
    </source>
</evidence>
<evidence type="ECO:0000313" key="9">
    <source>
        <dbReference type="RefSeq" id="XP_027196860.1"/>
    </source>
</evidence>
<feature type="transmembrane region" description="Helical" evidence="6">
    <location>
        <begin position="7"/>
        <end position="24"/>
    </location>
</feature>
<evidence type="ECO:0000256" key="6">
    <source>
        <dbReference type="SAM" id="Phobius"/>
    </source>
</evidence>
<organism evidence="8 9">
    <name type="scientific">Dermatophagoides pteronyssinus</name>
    <name type="common">European house dust mite</name>
    <dbReference type="NCBI Taxonomy" id="6956"/>
    <lineage>
        <taxon>Eukaryota</taxon>
        <taxon>Metazoa</taxon>
        <taxon>Ecdysozoa</taxon>
        <taxon>Arthropoda</taxon>
        <taxon>Chelicerata</taxon>
        <taxon>Arachnida</taxon>
        <taxon>Acari</taxon>
        <taxon>Acariformes</taxon>
        <taxon>Sarcoptiformes</taxon>
        <taxon>Astigmata</taxon>
        <taxon>Psoroptidia</taxon>
        <taxon>Analgoidea</taxon>
        <taxon>Pyroglyphidae</taxon>
        <taxon>Dermatophagoidinae</taxon>
        <taxon>Dermatophagoides</taxon>
    </lineage>
</organism>
<gene>
    <name evidence="9" type="primary">LOC113791298</name>
</gene>
<evidence type="ECO:0000313" key="8">
    <source>
        <dbReference type="Proteomes" id="UP000515146"/>
    </source>
</evidence>
<dbReference type="InterPro" id="IPR019402">
    <property type="entry name" value="CWH43_N"/>
</dbReference>
<evidence type="ECO:0000256" key="1">
    <source>
        <dbReference type="ARBA" id="ARBA00004127"/>
    </source>
</evidence>
<dbReference type="Pfam" id="PF10277">
    <property type="entry name" value="Frag1"/>
    <property type="match status" value="1"/>
</dbReference>
<evidence type="ECO:0000256" key="5">
    <source>
        <dbReference type="ARBA" id="ARBA00023136"/>
    </source>
</evidence>
<keyword evidence="5 6" id="KW-0472">Membrane</keyword>
<dbReference type="GO" id="GO:0012505">
    <property type="term" value="C:endomembrane system"/>
    <property type="evidence" value="ECO:0007669"/>
    <property type="project" value="UniProtKB-SubCell"/>
</dbReference>
<feature type="transmembrane region" description="Helical" evidence="6">
    <location>
        <begin position="130"/>
        <end position="148"/>
    </location>
</feature>
<dbReference type="InterPro" id="IPR050911">
    <property type="entry name" value="DRAM/TMEM150_Autophagy_Mod"/>
</dbReference>
<dbReference type="OrthoDB" id="10425159at2759"/>
<feature type="transmembrane region" description="Helical" evidence="6">
    <location>
        <begin position="168"/>
        <end position="193"/>
    </location>
</feature>
<comment type="subcellular location">
    <subcellularLocation>
        <location evidence="1">Endomembrane system</location>
        <topology evidence="1">Multi-pass membrane protein</topology>
    </subcellularLocation>
</comment>
<evidence type="ECO:0000256" key="4">
    <source>
        <dbReference type="ARBA" id="ARBA00022989"/>
    </source>
</evidence>
<feature type="transmembrane region" description="Helical" evidence="6">
    <location>
        <begin position="105"/>
        <end position="124"/>
    </location>
</feature>
<keyword evidence="3 6" id="KW-0812">Transmembrane</keyword>
<reference evidence="9" key="1">
    <citation type="submission" date="2025-08" db="UniProtKB">
        <authorList>
            <consortium name="RefSeq"/>
        </authorList>
    </citation>
    <scope>IDENTIFICATION</scope>
    <source>
        <strain evidence="9">Airmid</strain>
    </source>
</reference>
<dbReference type="RefSeq" id="XP_027196860.1">
    <property type="nucleotide sequence ID" value="XM_027341059.1"/>
</dbReference>
<proteinExistence type="inferred from homology"/>
<dbReference type="Proteomes" id="UP000515146">
    <property type="component" value="Unplaced"/>
</dbReference>
<evidence type="ECO:0000256" key="2">
    <source>
        <dbReference type="ARBA" id="ARBA00006565"/>
    </source>
</evidence>
<dbReference type="PANTHER" id="PTHR21324">
    <property type="entry name" value="FASTING-INDUCIBLE INTEGRAL MEMBRANE PROTEIN TM6P1-RELATED"/>
    <property type="match status" value="1"/>
</dbReference>
<comment type="similarity">
    <text evidence="2">Belongs to the DRAM/TMEM150 family.</text>
</comment>
<feature type="transmembrane region" description="Helical" evidence="6">
    <location>
        <begin position="220"/>
        <end position="242"/>
    </location>
</feature>
<feature type="domain" description="CWH43-like N-terminal" evidence="7">
    <location>
        <begin position="2"/>
        <end position="236"/>
    </location>
</feature>
<accession>A0A6P6XU70</accession>
<keyword evidence="8" id="KW-1185">Reference proteome</keyword>
<feature type="transmembrane region" description="Helical" evidence="6">
    <location>
        <begin position="44"/>
        <end position="64"/>
    </location>
</feature>
<name>A0A6P6XU70_DERPT</name>
<dbReference type="PANTHER" id="PTHR21324:SF2">
    <property type="entry name" value="EG:22E5.9 PROTEIN"/>
    <property type="match status" value="1"/>
</dbReference>
<dbReference type="AlphaFoldDB" id="A0A6P6XU70"/>
<sequence length="258" mass="30022">MPLLISIMIIITLPLTYMMAVFIGDRYTISLVSDAASAAPFSGYFSLCTDIIAILFIITSYIRCKQVEFFLIKQFKLNNNNDDIVDDDDDDNDEEIIAKLSWQNYRYFICMILVAIGLTFVGNFPCNYHPFPHAFGVVLILFSLIAFYDQIYICQKLYEFDRIESQPISMTILSCLIIIGWFIAIATGLIASFQQESKILTLMNNDLRMKWTDEQPGSQWFKITVLAEWITFLLYSPIYLMLTNRMKQFHNWQKIFTN</sequence>